<keyword evidence="3" id="KW-1185">Reference proteome</keyword>
<dbReference type="CDD" id="cd00588">
    <property type="entry name" value="CheW_like"/>
    <property type="match status" value="1"/>
</dbReference>
<dbReference type="InterPro" id="IPR036061">
    <property type="entry name" value="CheW-like_dom_sf"/>
</dbReference>
<dbReference type="RefSeq" id="WP_200233525.1">
    <property type="nucleotide sequence ID" value="NZ_NRRV01000003.1"/>
</dbReference>
<dbReference type="InterPro" id="IPR002545">
    <property type="entry name" value="CheW-lke_dom"/>
</dbReference>
<dbReference type="SUPFAM" id="SSF50341">
    <property type="entry name" value="CheW-like"/>
    <property type="match status" value="1"/>
</dbReference>
<protein>
    <recommendedName>
        <fullName evidence="1">CheW-like domain-containing protein</fullName>
    </recommendedName>
</protein>
<organism evidence="2 3">
    <name type="scientific">Thiohalocapsa halophila</name>
    <dbReference type="NCBI Taxonomy" id="69359"/>
    <lineage>
        <taxon>Bacteria</taxon>
        <taxon>Pseudomonadati</taxon>
        <taxon>Pseudomonadota</taxon>
        <taxon>Gammaproteobacteria</taxon>
        <taxon>Chromatiales</taxon>
        <taxon>Chromatiaceae</taxon>
        <taxon>Thiohalocapsa</taxon>
    </lineage>
</organism>
<evidence type="ECO:0000313" key="3">
    <source>
        <dbReference type="Proteomes" id="UP000748752"/>
    </source>
</evidence>
<name>A0ABS1CC73_9GAMM</name>
<reference evidence="2 3" key="1">
    <citation type="journal article" date="2020" name="Microorganisms">
        <title>Osmotic Adaptation and Compatible Solute Biosynthesis of Phototrophic Bacteria as Revealed from Genome Analyses.</title>
        <authorList>
            <person name="Imhoff J.F."/>
            <person name="Rahn T."/>
            <person name="Kunzel S."/>
            <person name="Keller A."/>
            <person name="Neulinger S.C."/>
        </authorList>
    </citation>
    <scope>NUCLEOTIDE SEQUENCE [LARGE SCALE GENOMIC DNA]</scope>
    <source>
        <strain evidence="2 3">DSM 6210</strain>
    </source>
</reference>
<dbReference type="Proteomes" id="UP000748752">
    <property type="component" value="Unassembled WGS sequence"/>
</dbReference>
<evidence type="ECO:0000259" key="1">
    <source>
        <dbReference type="PROSITE" id="PS50851"/>
    </source>
</evidence>
<dbReference type="Gene3D" id="2.40.50.180">
    <property type="entry name" value="CheA-289, Domain 4"/>
    <property type="match status" value="1"/>
</dbReference>
<dbReference type="SMART" id="SM00260">
    <property type="entry name" value="CheW"/>
    <property type="match status" value="1"/>
</dbReference>
<comment type="caution">
    <text evidence="2">The sequence shown here is derived from an EMBL/GenBank/DDBJ whole genome shotgun (WGS) entry which is preliminary data.</text>
</comment>
<feature type="domain" description="CheW-like" evidence="1">
    <location>
        <begin position="39"/>
        <end position="178"/>
    </location>
</feature>
<gene>
    <name evidence="2" type="ORF">CKO31_01830</name>
</gene>
<proteinExistence type="predicted"/>
<dbReference type="Pfam" id="PF01584">
    <property type="entry name" value="CheW"/>
    <property type="match status" value="1"/>
</dbReference>
<dbReference type="PROSITE" id="PS50851">
    <property type="entry name" value="CHEW"/>
    <property type="match status" value="1"/>
</dbReference>
<evidence type="ECO:0000313" key="2">
    <source>
        <dbReference type="EMBL" id="MBK1629495.1"/>
    </source>
</evidence>
<dbReference type="EMBL" id="NRRV01000003">
    <property type="protein sequence ID" value="MBK1629495.1"/>
    <property type="molecule type" value="Genomic_DNA"/>
</dbReference>
<accession>A0ABS1CC73</accession>
<sequence>MSQNSVAAADRLSAHLRELEQRGGERAAALRAADAPPQRQHGLLFRLGDYRLLTPVERLLGVWPLPRAVTTVPGTARWVLGVASHRGELLPLYDLRGLLLAYYAGVQRRGIALIVPGASATFGAVVDAVLGLRRTLPASAAAPRYAPALSALVIGACDCEDGTLALVDPAAVESLPAFAAGALTGSAGAPQGWAAGRDRRDA</sequence>